<reference evidence="2" key="1">
    <citation type="submission" date="2023-07" db="EMBL/GenBank/DDBJ databases">
        <title>Sequencing the genomes of 1000 actinobacteria strains.</title>
        <authorList>
            <person name="Klenk H.-P."/>
        </authorList>
    </citation>
    <scope>NUCLEOTIDE SEQUENCE</scope>
    <source>
        <strain evidence="2">DSM 13988</strain>
    </source>
</reference>
<dbReference type="InterPro" id="IPR044992">
    <property type="entry name" value="ChyE-like"/>
</dbReference>
<dbReference type="InterPro" id="IPR017926">
    <property type="entry name" value="GATASE"/>
</dbReference>
<dbReference type="InterPro" id="IPR029062">
    <property type="entry name" value="Class_I_gatase-like"/>
</dbReference>
<name>A0AAE4C7P8_9MICC</name>
<dbReference type="PANTHER" id="PTHR42695">
    <property type="entry name" value="GLUTAMINE AMIDOTRANSFERASE YLR126C-RELATED"/>
    <property type="match status" value="1"/>
</dbReference>
<gene>
    <name evidence="2" type="ORF">J2S35_000580</name>
</gene>
<dbReference type="Proteomes" id="UP001247307">
    <property type="component" value="Unassembled WGS sequence"/>
</dbReference>
<dbReference type="RefSeq" id="WP_309849632.1">
    <property type="nucleotide sequence ID" value="NZ_BAAAIU010000045.1"/>
</dbReference>
<comment type="caution">
    <text evidence="2">The sequence shown here is derived from an EMBL/GenBank/DDBJ whole genome shotgun (WGS) entry which is preliminary data.</text>
</comment>
<dbReference type="NCBIfam" id="NF005743">
    <property type="entry name" value="PRK07567.1"/>
    <property type="match status" value="1"/>
</dbReference>
<dbReference type="Pfam" id="PF00117">
    <property type="entry name" value="GATase"/>
    <property type="match status" value="1"/>
</dbReference>
<evidence type="ECO:0000313" key="3">
    <source>
        <dbReference type="Proteomes" id="UP001247307"/>
    </source>
</evidence>
<dbReference type="EC" id="6.3.5.2" evidence="2"/>
<dbReference type="GO" id="GO:0005829">
    <property type="term" value="C:cytosol"/>
    <property type="evidence" value="ECO:0007669"/>
    <property type="project" value="TreeGrafter"/>
</dbReference>
<dbReference type="PROSITE" id="PS51273">
    <property type="entry name" value="GATASE_TYPE_1"/>
    <property type="match status" value="1"/>
</dbReference>
<dbReference type="Gene3D" id="3.40.50.880">
    <property type="match status" value="1"/>
</dbReference>
<dbReference type="PANTHER" id="PTHR42695:SF5">
    <property type="entry name" value="GLUTAMINE AMIDOTRANSFERASE YLR126C-RELATED"/>
    <property type="match status" value="1"/>
</dbReference>
<organism evidence="2 3">
    <name type="scientific">Falsarthrobacter nasiphocae</name>
    <dbReference type="NCBI Taxonomy" id="189863"/>
    <lineage>
        <taxon>Bacteria</taxon>
        <taxon>Bacillati</taxon>
        <taxon>Actinomycetota</taxon>
        <taxon>Actinomycetes</taxon>
        <taxon>Micrococcales</taxon>
        <taxon>Micrococcaceae</taxon>
        <taxon>Falsarthrobacter</taxon>
    </lineage>
</organism>
<dbReference type="GO" id="GO:0003922">
    <property type="term" value="F:GMP synthase (glutamine-hydrolyzing) activity"/>
    <property type="evidence" value="ECO:0007669"/>
    <property type="project" value="UniProtKB-EC"/>
</dbReference>
<dbReference type="AlphaFoldDB" id="A0AAE4C7P8"/>
<accession>A0AAE4C7P8</accession>
<dbReference type="EMBL" id="JAVDUI010000001">
    <property type="protein sequence ID" value="MDR6891640.1"/>
    <property type="molecule type" value="Genomic_DNA"/>
</dbReference>
<proteinExistence type="predicted"/>
<sequence>MLPFLLIQTREDDDVAADELRSTTALGGFAPGELEPLRLEQAVLSGPVDWETLLDTHSGVILGGSPFNTMDADELKGDLQRACEAELRRLLDLVVPRDYPFFGACYGVSTLGVYAGGTVDREHSETAAAVPMAITEAGASDPILEGVNAEFDAFVGHKESMGRLPEGAVLLVEGRSCPVQMFRLGQNLYASQFHPEMDAEGLVFRLSKYRNHGYFAADELDSVIAAARRSSVTEPPKILSNFRVRYARSA</sequence>
<keyword evidence="3" id="KW-1185">Reference proteome</keyword>
<keyword evidence="2" id="KW-0436">Ligase</keyword>
<dbReference type="SUPFAM" id="SSF52317">
    <property type="entry name" value="Class I glutamine amidotransferase-like"/>
    <property type="match status" value="1"/>
</dbReference>
<dbReference type="CDD" id="cd01741">
    <property type="entry name" value="GATase1_1"/>
    <property type="match status" value="1"/>
</dbReference>
<evidence type="ECO:0000259" key="1">
    <source>
        <dbReference type="Pfam" id="PF00117"/>
    </source>
</evidence>
<evidence type="ECO:0000313" key="2">
    <source>
        <dbReference type="EMBL" id="MDR6891640.1"/>
    </source>
</evidence>
<feature type="domain" description="Glutamine amidotransferase" evidence="1">
    <location>
        <begin position="56"/>
        <end position="198"/>
    </location>
</feature>
<protein>
    <submittedName>
        <fullName evidence="2">GMP synthase (Glutamine-hydrolyzing)</fullName>
        <ecNumber evidence="2">6.3.5.2</ecNumber>
    </submittedName>
</protein>